<dbReference type="EMBL" id="OC318874">
    <property type="protein sequence ID" value="CAD7403522.1"/>
    <property type="molecule type" value="Genomic_DNA"/>
</dbReference>
<evidence type="ECO:0000313" key="2">
    <source>
        <dbReference type="EMBL" id="CAD7403522.1"/>
    </source>
</evidence>
<name>A0A7R9CY01_TIMCR</name>
<evidence type="ECO:0000256" key="1">
    <source>
        <dbReference type="SAM" id="MobiDB-lite"/>
    </source>
</evidence>
<feature type="region of interest" description="Disordered" evidence="1">
    <location>
        <begin position="1"/>
        <end position="57"/>
    </location>
</feature>
<proteinExistence type="predicted"/>
<sequence length="698" mass="76776">MSSDQRLHVQRNASSSHGALLPLPVSNMISKNPVGAPPPGIAKTPTRSSRSPLGNSGQLVSKVLTGAAAKMPVCFSGSTQTRHLFPKQKVSVERLLTQPGLTESAVPSAVLPPTLACYGKAPTSDLNSNLDIPVICGLVFYESDALDHGATGSDRKGNKDEMVWSRNEDGKSENTGWRKNTTKGGGRRNKEMGGADNRKCANERRRNEALKKEEWWKTGETCDLGQFFIQAINIPLTSCRSFAYLVDDLKTRTSTTSSPRRVLLPIQAIRRLPIKNHPRTRDHSTASTRLLTGAEVSVRRPCLLACAAREGEGISKACWNCTCDMLSPTTSPFDQSCIGPASYASYGNESNLGPPRLVSRNAEHLVANLTRAGITTTGLQARKYLEEEWQDAWERSKTGRRTHKIFPSVSERLAMEYLQPSPGLIPLQASTVYHILRDVNRWSLLDAIADNVSKCETDKYLTAMKNRGQHRLVNLRQGYRTESDSDMCRRGGYLTPLGLSPIRVILVPECGGTLSRAGYRGRNIPGVDQLEVYPYLHGGIMENHLGNTTINPPNSDSNLDLPVISSLVYCESDTLDNTVTKGGWKEFLMFEFNSFRDEKEEVLGASYSSPMASLVLTADGFEKIQDQICIPTRNHMICKNMCLAAVTSDSQNVGINLNVDCQKSAVRCQSAPKKPRGYCSQQTRSQSLRLSTIHGLML</sequence>
<protein>
    <submittedName>
        <fullName evidence="2">Uncharacterized protein</fullName>
    </submittedName>
</protein>
<feature type="compositionally biased region" description="Basic and acidic residues" evidence="1">
    <location>
        <begin position="153"/>
        <end position="172"/>
    </location>
</feature>
<dbReference type="AlphaFoldDB" id="A0A7R9CY01"/>
<feature type="region of interest" description="Disordered" evidence="1">
    <location>
        <begin position="149"/>
        <end position="198"/>
    </location>
</feature>
<accession>A0A7R9CY01</accession>
<feature type="compositionally biased region" description="Basic and acidic residues" evidence="1">
    <location>
        <begin position="188"/>
        <end position="198"/>
    </location>
</feature>
<feature type="compositionally biased region" description="Polar residues" evidence="1">
    <location>
        <begin position="45"/>
        <end position="57"/>
    </location>
</feature>
<organism evidence="2">
    <name type="scientific">Timema cristinae</name>
    <name type="common">Walking stick</name>
    <dbReference type="NCBI Taxonomy" id="61476"/>
    <lineage>
        <taxon>Eukaryota</taxon>
        <taxon>Metazoa</taxon>
        <taxon>Ecdysozoa</taxon>
        <taxon>Arthropoda</taxon>
        <taxon>Hexapoda</taxon>
        <taxon>Insecta</taxon>
        <taxon>Pterygota</taxon>
        <taxon>Neoptera</taxon>
        <taxon>Polyneoptera</taxon>
        <taxon>Phasmatodea</taxon>
        <taxon>Timematodea</taxon>
        <taxon>Timematoidea</taxon>
        <taxon>Timematidae</taxon>
        <taxon>Timema</taxon>
    </lineage>
</organism>
<gene>
    <name evidence="2" type="ORF">TCEB3V08_LOCUS7027</name>
</gene>
<reference evidence="2" key="1">
    <citation type="submission" date="2020-11" db="EMBL/GenBank/DDBJ databases">
        <authorList>
            <person name="Tran Van P."/>
        </authorList>
    </citation>
    <scope>NUCLEOTIDE SEQUENCE</scope>
</reference>